<dbReference type="InterPro" id="IPR020904">
    <property type="entry name" value="Sc_DH/Rdtase_CS"/>
</dbReference>
<dbReference type="PRINTS" id="PR00081">
    <property type="entry name" value="GDHRDH"/>
</dbReference>
<feature type="compositionally biased region" description="Basic and acidic residues" evidence="4">
    <location>
        <begin position="251"/>
        <end position="268"/>
    </location>
</feature>
<evidence type="ECO:0000259" key="5">
    <source>
        <dbReference type="SMART" id="SM00822"/>
    </source>
</evidence>
<evidence type="ECO:0000256" key="3">
    <source>
        <dbReference type="RuleBase" id="RU000363"/>
    </source>
</evidence>
<name>A0ABS9H2P6_9BACL</name>
<dbReference type="PROSITE" id="PS00061">
    <property type="entry name" value="ADH_SHORT"/>
    <property type="match status" value="1"/>
</dbReference>
<dbReference type="InterPro" id="IPR051687">
    <property type="entry name" value="Peroxisomal_Beta-Oxidation"/>
</dbReference>
<dbReference type="PANTHER" id="PTHR45024:SF2">
    <property type="entry name" value="SCP2 DOMAIN-CONTAINING PROTEIN"/>
    <property type="match status" value="1"/>
</dbReference>
<dbReference type="Proteomes" id="UP001649381">
    <property type="component" value="Unassembled WGS sequence"/>
</dbReference>
<dbReference type="PANTHER" id="PTHR45024">
    <property type="entry name" value="DEHYDROGENASES, SHORT CHAIN"/>
    <property type="match status" value="1"/>
</dbReference>
<comment type="similarity">
    <text evidence="1 3">Belongs to the short-chain dehydrogenases/reductases (SDR) family.</text>
</comment>
<reference evidence="6 7" key="1">
    <citation type="submission" date="2022-01" db="EMBL/GenBank/DDBJ databases">
        <title>Alkalihalobacillus sp. EGI L200015, a novel bacterium isolated from a salt lake sediment.</title>
        <authorList>
            <person name="Gao L."/>
            <person name="Fang B.-Z."/>
            <person name="Li W.-J."/>
        </authorList>
    </citation>
    <scope>NUCLEOTIDE SEQUENCE [LARGE SCALE GENOMIC DNA]</scope>
    <source>
        <strain evidence="6 7">KCTC 12718</strain>
    </source>
</reference>
<dbReference type="RefSeq" id="WP_236334783.1">
    <property type="nucleotide sequence ID" value="NZ_JAKIJS010000001.1"/>
</dbReference>
<dbReference type="InterPro" id="IPR002347">
    <property type="entry name" value="SDR_fam"/>
</dbReference>
<dbReference type="SMART" id="SM00822">
    <property type="entry name" value="PKS_KR"/>
    <property type="match status" value="1"/>
</dbReference>
<dbReference type="SUPFAM" id="SSF51735">
    <property type="entry name" value="NAD(P)-binding Rossmann-fold domains"/>
    <property type="match status" value="1"/>
</dbReference>
<accession>A0ABS9H2P6</accession>
<sequence length="278" mass="30864">MNNKVVVITGSTKGIGLSMAKYLAEEGASVVINGRNKERVAATVDELKTIHNRIYGVCESVDNEKGCKRIIDETIKTFGRIDVLVNNAGVVQDRISYKMEEQEWDQVIETHLRGTFACTKYAVLAMRELEIEGTIVNMTSKSGMEGLPGQLNYSAAKSGINGMTYTLSKELNRFGISVYAIAPVAETDMTRPVIHMLQKKADEKGIPLPKEWQMGSPDDVGMLLLALLQEKPETGSIYSVNGEKIGKWHPPVHEPLHDSDDTKDRSIHESFLQIRSKK</sequence>
<evidence type="ECO:0000256" key="2">
    <source>
        <dbReference type="ARBA" id="ARBA00023002"/>
    </source>
</evidence>
<keyword evidence="2" id="KW-0560">Oxidoreductase</keyword>
<feature type="region of interest" description="Disordered" evidence="4">
    <location>
        <begin position="248"/>
        <end position="269"/>
    </location>
</feature>
<dbReference type="InterPro" id="IPR057326">
    <property type="entry name" value="KR_dom"/>
</dbReference>
<evidence type="ECO:0000256" key="1">
    <source>
        <dbReference type="ARBA" id="ARBA00006484"/>
    </source>
</evidence>
<evidence type="ECO:0000256" key="4">
    <source>
        <dbReference type="SAM" id="MobiDB-lite"/>
    </source>
</evidence>
<dbReference type="InterPro" id="IPR036291">
    <property type="entry name" value="NAD(P)-bd_dom_sf"/>
</dbReference>
<dbReference type="EMBL" id="JAKIJS010000001">
    <property type="protein sequence ID" value="MCF6138376.1"/>
    <property type="molecule type" value="Genomic_DNA"/>
</dbReference>
<keyword evidence="7" id="KW-1185">Reference proteome</keyword>
<gene>
    <name evidence="6" type="ORF">L2716_11615</name>
</gene>
<feature type="domain" description="Ketoreductase" evidence="5">
    <location>
        <begin position="4"/>
        <end position="187"/>
    </location>
</feature>
<dbReference type="Gene3D" id="3.40.50.720">
    <property type="entry name" value="NAD(P)-binding Rossmann-like Domain"/>
    <property type="match status" value="1"/>
</dbReference>
<organism evidence="6 7">
    <name type="scientific">Pseudalkalibacillus berkeleyi</name>
    <dbReference type="NCBI Taxonomy" id="1069813"/>
    <lineage>
        <taxon>Bacteria</taxon>
        <taxon>Bacillati</taxon>
        <taxon>Bacillota</taxon>
        <taxon>Bacilli</taxon>
        <taxon>Bacillales</taxon>
        <taxon>Fictibacillaceae</taxon>
        <taxon>Pseudalkalibacillus</taxon>
    </lineage>
</organism>
<comment type="caution">
    <text evidence="6">The sequence shown here is derived from an EMBL/GenBank/DDBJ whole genome shotgun (WGS) entry which is preliminary data.</text>
</comment>
<dbReference type="Pfam" id="PF00106">
    <property type="entry name" value="adh_short"/>
    <property type="match status" value="1"/>
</dbReference>
<protein>
    <submittedName>
        <fullName evidence="6">SDR family oxidoreductase</fullName>
    </submittedName>
</protein>
<evidence type="ECO:0000313" key="7">
    <source>
        <dbReference type="Proteomes" id="UP001649381"/>
    </source>
</evidence>
<proteinExistence type="inferred from homology"/>
<evidence type="ECO:0000313" key="6">
    <source>
        <dbReference type="EMBL" id="MCF6138376.1"/>
    </source>
</evidence>
<dbReference type="PRINTS" id="PR00080">
    <property type="entry name" value="SDRFAMILY"/>
</dbReference>